<dbReference type="EMBL" id="MN033721">
    <property type="protein sequence ID" value="QDH87911.1"/>
    <property type="molecule type" value="Genomic_RNA"/>
</dbReference>
<reference evidence="1" key="1">
    <citation type="submission" date="2019-05" db="EMBL/GenBank/DDBJ databases">
        <title>Metatranscriptomic reconstruction reveals RNA viruses with the potential to shape carbon cycling in soil.</title>
        <authorList>
            <person name="Starr E.P."/>
            <person name="Nuccio E."/>
            <person name="Pett-Ridge J."/>
            <person name="Banfield J.F."/>
            <person name="Firestone M.K."/>
        </authorList>
    </citation>
    <scope>NUCLEOTIDE SEQUENCE</scope>
    <source>
        <strain evidence="1">H2_Bulk_Litter_10_scaffold_584</strain>
    </source>
</reference>
<accession>A0A514D2R3</accession>
<name>A0A514D2R3_9VIRU</name>
<organism evidence="1">
    <name type="scientific">Leviviridae sp</name>
    <dbReference type="NCBI Taxonomy" id="2027243"/>
    <lineage>
        <taxon>Viruses</taxon>
        <taxon>Riboviria</taxon>
        <taxon>Orthornavirae</taxon>
        <taxon>Lenarviricota</taxon>
        <taxon>Leviviricetes</taxon>
        <taxon>Norzivirales</taxon>
        <taxon>Fiersviridae</taxon>
    </lineage>
</organism>
<proteinExistence type="predicted"/>
<sequence length="62" mass="7050">MDIDLHRKLAIDVYNMLVAQLNERGILIDTLSSEQLGALDIADIESLNRRYQSILRNPTPRG</sequence>
<evidence type="ECO:0000313" key="1">
    <source>
        <dbReference type="EMBL" id="QDH87911.1"/>
    </source>
</evidence>
<protein>
    <submittedName>
        <fullName evidence="1">Uncharacterized protein</fullName>
    </submittedName>
</protein>
<gene>
    <name evidence="1" type="ORF">H2BulkLitter10584_000001</name>
</gene>